<reference evidence="3" key="1">
    <citation type="submission" date="2015-12" db="EMBL/GenBank/DDBJ databases">
        <title>Genome sequence of a biocontrol rhizobacterium Chryseobacterium kwangjuense strain KJ1R5 isolated from pepper (Capsicum annuum L.).</title>
        <authorList>
            <person name="Jeong J.-J."/>
            <person name="Park H."/>
            <person name="Mannaa M."/>
            <person name="Sang M.K."/>
            <person name="Choi I.-G."/>
            <person name="Kim K.D."/>
        </authorList>
    </citation>
    <scope>NUCLEOTIDE SEQUENCE [LARGE SCALE GENOMIC DNA]</scope>
    <source>
        <strain evidence="3">KJ1R5</strain>
    </source>
</reference>
<protein>
    <submittedName>
        <fullName evidence="2">Uncharacterized protein</fullName>
    </submittedName>
</protein>
<reference evidence="2 3" key="2">
    <citation type="journal article" date="2016" name="Genome Announc.">
        <title>Draft Genome Sequence of a Biocontrol Rhizobacterium, Chryseobacterium kwangjuense Strain KJ1R5, Isolated from Pepper (Capsicum annuum).</title>
        <authorList>
            <person name="Jeong J.J."/>
            <person name="Park H."/>
            <person name="Park B.H."/>
            <person name="Mannaa M."/>
            <person name="Sang M.K."/>
            <person name="Choi I.G."/>
            <person name="Kim K.D."/>
        </authorList>
    </citation>
    <scope>NUCLEOTIDE SEQUENCE [LARGE SCALE GENOMIC DNA]</scope>
    <source>
        <strain evidence="2 3">KJ1R5</strain>
    </source>
</reference>
<dbReference type="AlphaFoldDB" id="A0A135W0Q1"/>
<sequence>MKKRKAICIAVLFSGTAFSQVGINTTKPQQVFHIDGIKNNPVTGVPTLPQQADDFVVTAEGRIGAGMIDPTQKLDVDGKVRIRNTEFLTGTHVPLYVDENGVVGRSNALESEIAFFTSNATVNYGIAGANNGDEQIVPVNAADSSLNNIAVSVPSVGQVRIGVGGVYMISASVSPRLNFADDGDGYAYIAFNVDVSADGGTTWQSVSGGRPVFPRLGAGLIRAYSYTVPTIIRTLNVNDLIRLKFYRTKQGSGTTAVLQGSSFNSVALGSSYGAPTYTLSITKL</sequence>
<proteinExistence type="predicted"/>
<comment type="caution">
    <text evidence="2">The sequence shown here is derived from an EMBL/GenBank/DDBJ whole genome shotgun (WGS) entry which is preliminary data.</text>
</comment>
<dbReference type="EMBL" id="LPUR01000022">
    <property type="protein sequence ID" value="KXH78302.1"/>
    <property type="molecule type" value="Genomic_DNA"/>
</dbReference>
<dbReference type="RefSeq" id="WP_062654255.1">
    <property type="nucleotide sequence ID" value="NZ_LPUR01000022.1"/>
</dbReference>
<feature type="signal peptide" evidence="1">
    <location>
        <begin position="1"/>
        <end position="19"/>
    </location>
</feature>
<evidence type="ECO:0000256" key="1">
    <source>
        <dbReference type="SAM" id="SignalP"/>
    </source>
</evidence>
<accession>A0A135W0Q1</accession>
<evidence type="ECO:0000313" key="2">
    <source>
        <dbReference type="EMBL" id="KXH78302.1"/>
    </source>
</evidence>
<dbReference type="OrthoDB" id="1230881at2"/>
<evidence type="ECO:0000313" key="3">
    <source>
        <dbReference type="Proteomes" id="UP000070513"/>
    </source>
</evidence>
<name>A0A135W0Q1_9FLAO</name>
<keyword evidence="1" id="KW-0732">Signal</keyword>
<dbReference type="Proteomes" id="UP000070513">
    <property type="component" value="Unassembled WGS sequence"/>
</dbReference>
<feature type="chain" id="PRO_5007467305" evidence="1">
    <location>
        <begin position="20"/>
        <end position="284"/>
    </location>
</feature>
<dbReference type="SUPFAM" id="SSF110296">
    <property type="entry name" value="Oligoxyloglucan reducing end-specific cellobiohydrolase"/>
    <property type="match status" value="1"/>
</dbReference>
<organism evidence="2 3">
    <name type="scientific">Chryseobacterium kwangjuense</name>
    <dbReference type="NCBI Taxonomy" id="267125"/>
    <lineage>
        <taxon>Bacteria</taxon>
        <taxon>Pseudomonadati</taxon>
        <taxon>Bacteroidota</taxon>
        <taxon>Flavobacteriia</taxon>
        <taxon>Flavobacteriales</taxon>
        <taxon>Weeksellaceae</taxon>
        <taxon>Chryseobacterium group</taxon>
        <taxon>Chryseobacterium</taxon>
    </lineage>
</organism>
<gene>
    <name evidence="2" type="ORF">AU378_22555</name>
</gene>